<evidence type="ECO:0000256" key="9">
    <source>
        <dbReference type="ARBA" id="ARBA00042134"/>
    </source>
</evidence>
<dbReference type="InterPro" id="IPR006571">
    <property type="entry name" value="TLDc_dom"/>
</dbReference>
<protein>
    <recommendedName>
        <fullName evidence="7">MTOR-associated protein MEAK7</fullName>
    </recommendedName>
    <alternativeName>
        <fullName evidence="9">TBC/LysM-associated domain-containing protein 1</fullName>
    </alternativeName>
    <alternativeName>
        <fullName evidence="8">TLD domain-containing protein 1</fullName>
    </alternativeName>
</protein>
<evidence type="ECO:0000313" key="13">
    <source>
        <dbReference type="RefSeq" id="XP_064075035.1"/>
    </source>
</evidence>
<name>A0ABM4AUQ8_VANTA</name>
<evidence type="ECO:0000256" key="6">
    <source>
        <dbReference type="ARBA" id="ARBA00023228"/>
    </source>
</evidence>
<accession>A0ABM4AUQ8</accession>
<evidence type="ECO:0000259" key="10">
    <source>
        <dbReference type="PROSITE" id="PS51886"/>
    </source>
</evidence>
<gene>
    <name evidence="12 13" type="primary">LOC113396451</name>
</gene>
<dbReference type="RefSeq" id="XP_064075035.1">
    <property type="nucleotide sequence ID" value="XM_064218965.1"/>
</dbReference>
<evidence type="ECO:0000256" key="4">
    <source>
        <dbReference type="ARBA" id="ARBA00022490"/>
    </source>
</evidence>
<dbReference type="Proteomes" id="UP001652626">
    <property type="component" value="Chromosome 25"/>
</dbReference>
<dbReference type="PROSITE" id="PS51886">
    <property type="entry name" value="TLDC"/>
    <property type="match status" value="1"/>
</dbReference>
<keyword evidence="5" id="KW-0472">Membrane</keyword>
<dbReference type="PANTHER" id="PTHR23354:SF131">
    <property type="entry name" value="MTOR-ASSOCIATED PROTEIN MEAK7"/>
    <property type="match status" value="1"/>
</dbReference>
<keyword evidence="11" id="KW-1185">Reference proteome</keyword>
<evidence type="ECO:0000256" key="7">
    <source>
        <dbReference type="ARBA" id="ARBA00039594"/>
    </source>
</evidence>
<sequence>MGNTSKKLAAKCTLLTKDEQKYVAATFRAASKNSERIREEDLIKFWGPQIDPRLAQYLTNFLFGSGQQKTATVEFNRFAELYVYNVRGTVEERMMVTYNCLGMDYNEDVELPFQLLKEYCESIVSTYIKIVKSSSSKRARTWIDKGFRATASHVQALGEAVAASVGGDTESPQHCTAQQLSKWLQSNILLKQVAELVYVNLYGINKRAGDESPTPLPPAAPSLLPGPDGLDPMPDYPAFIDMSHIVWINAHLPQQFQHKWRFLFSTHIHGESFSTMTGRIIEQGPSIIIIEDSSGYIFGGFAPAPWAFGPNFTGTDESFLFTCAPKMRIYPATNYNDHYQYMNHHTKTLPNGLLMGGQFHFGGIWVNAEPFGEGSSAESCSTYRGYRRLSKEPSFRIRSLEVWGVGDKPVIDKDEDERDLSVLDTNPEAKAILDMAGRTRHSEGIREPPPL</sequence>
<reference evidence="12 13" key="1">
    <citation type="submission" date="2025-05" db="UniProtKB">
        <authorList>
            <consortium name="RefSeq"/>
        </authorList>
    </citation>
    <scope>IDENTIFICATION</scope>
    <source>
        <tissue evidence="12 13">Whole body</tissue>
    </source>
</reference>
<keyword evidence="6" id="KW-0458">Lysosome</keyword>
<dbReference type="GeneID" id="113396451"/>
<evidence type="ECO:0000256" key="8">
    <source>
        <dbReference type="ARBA" id="ARBA00041780"/>
    </source>
</evidence>
<dbReference type="SMART" id="SM00584">
    <property type="entry name" value="TLDc"/>
    <property type="match status" value="1"/>
</dbReference>
<keyword evidence="4" id="KW-0963">Cytoplasm</keyword>
<dbReference type="Pfam" id="PF07534">
    <property type="entry name" value="TLD"/>
    <property type="match status" value="1"/>
</dbReference>
<dbReference type="PANTHER" id="PTHR23354">
    <property type="entry name" value="NUCLEOLAR PROTEIN 7/ESTROGEN RECEPTOR COACTIVATOR-RELATED"/>
    <property type="match status" value="1"/>
</dbReference>
<evidence type="ECO:0000256" key="1">
    <source>
        <dbReference type="ARBA" id="ARBA00004370"/>
    </source>
</evidence>
<organism evidence="11 12">
    <name type="scientific">Vanessa tameamea</name>
    <name type="common">Kamehameha butterfly</name>
    <dbReference type="NCBI Taxonomy" id="334116"/>
    <lineage>
        <taxon>Eukaryota</taxon>
        <taxon>Metazoa</taxon>
        <taxon>Ecdysozoa</taxon>
        <taxon>Arthropoda</taxon>
        <taxon>Hexapoda</taxon>
        <taxon>Insecta</taxon>
        <taxon>Pterygota</taxon>
        <taxon>Neoptera</taxon>
        <taxon>Endopterygota</taxon>
        <taxon>Lepidoptera</taxon>
        <taxon>Glossata</taxon>
        <taxon>Ditrysia</taxon>
        <taxon>Papilionoidea</taxon>
        <taxon>Nymphalidae</taxon>
        <taxon>Nymphalinae</taxon>
        <taxon>Vanessa</taxon>
    </lineage>
</organism>
<comment type="subcellular location">
    <subcellularLocation>
        <location evidence="3">Cytoplasm</location>
    </subcellularLocation>
    <subcellularLocation>
        <location evidence="2">Lysosome</location>
    </subcellularLocation>
    <subcellularLocation>
        <location evidence="1">Membrane</location>
    </subcellularLocation>
</comment>
<proteinExistence type="predicted"/>
<evidence type="ECO:0000313" key="11">
    <source>
        <dbReference type="Proteomes" id="UP001652626"/>
    </source>
</evidence>
<evidence type="ECO:0000256" key="3">
    <source>
        <dbReference type="ARBA" id="ARBA00004496"/>
    </source>
</evidence>
<feature type="domain" description="TLDc" evidence="10">
    <location>
        <begin position="238"/>
        <end position="406"/>
    </location>
</feature>
<evidence type="ECO:0000256" key="5">
    <source>
        <dbReference type="ARBA" id="ARBA00023136"/>
    </source>
</evidence>
<dbReference type="RefSeq" id="XP_064075034.1">
    <property type="nucleotide sequence ID" value="XM_064218964.1"/>
</dbReference>
<evidence type="ECO:0000313" key="12">
    <source>
        <dbReference type="RefSeq" id="XP_064075034.1"/>
    </source>
</evidence>
<evidence type="ECO:0000256" key="2">
    <source>
        <dbReference type="ARBA" id="ARBA00004371"/>
    </source>
</evidence>